<gene>
    <name evidence="6" type="ORF">SAMN06265368_1038</name>
</gene>
<dbReference type="Gene3D" id="2.40.30.130">
    <property type="match status" value="1"/>
</dbReference>
<dbReference type="GO" id="GO:0004813">
    <property type="term" value="F:alanine-tRNA ligase activity"/>
    <property type="evidence" value="ECO:0007669"/>
    <property type="project" value="InterPro"/>
</dbReference>
<evidence type="ECO:0000313" key="7">
    <source>
        <dbReference type="Proteomes" id="UP000219439"/>
    </source>
</evidence>
<dbReference type="InterPro" id="IPR012947">
    <property type="entry name" value="tRNA_SAD"/>
</dbReference>
<proteinExistence type="predicted"/>
<dbReference type="SUPFAM" id="SSF55186">
    <property type="entry name" value="ThrRS/AlaRS common domain"/>
    <property type="match status" value="1"/>
</dbReference>
<dbReference type="InterPro" id="IPR009000">
    <property type="entry name" value="Transl_B-barrel_sf"/>
</dbReference>
<organism evidence="6 7">
    <name type="scientific">Cohaesibacter gelatinilyticus</name>
    <dbReference type="NCBI Taxonomy" id="372072"/>
    <lineage>
        <taxon>Bacteria</taxon>
        <taxon>Pseudomonadati</taxon>
        <taxon>Pseudomonadota</taxon>
        <taxon>Alphaproteobacteria</taxon>
        <taxon>Hyphomicrobiales</taxon>
        <taxon>Cohaesibacteraceae</taxon>
    </lineage>
</organism>
<evidence type="ECO:0000313" key="6">
    <source>
        <dbReference type="EMBL" id="SNZ07510.1"/>
    </source>
</evidence>
<dbReference type="GO" id="GO:0005737">
    <property type="term" value="C:cytoplasm"/>
    <property type="evidence" value="ECO:0007669"/>
    <property type="project" value="UniProtKB-SubCell"/>
</dbReference>
<dbReference type="Proteomes" id="UP000219439">
    <property type="component" value="Unassembled WGS sequence"/>
</dbReference>
<dbReference type="SMART" id="SM00863">
    <property type="entry name" value="tRNA_SAD"/>
    <property type="match status" value="1"/>
</dbReference>
<dbReference type="EMBL" id="OBEL01000001">
    <property type="protein sequence ID" value="SNZ07510.1"/>
    <property type="molecule type" value="Genomic_DNA"/>
</dbReference>
<dbReference type="PROSITE" id="PS50860">
    <property type="entry name" value="AA_TRNA_LIGASE_II_ALA"/>
    <property type="match status" value="1"/>
</dbReference>
<dbReference type="GO" id="GO:0005524">
    <property type="term" value="F:ATP binding"/>
    <property type="evidence" value="ECO:0007669"/>
    <property type="project" value="InterPro"/>
</dbReference>
<dbReference type="GO" id="GO:0046872">
    <property type="term" value="F:metal ion binding"/>
    <property type="evidence" value="ECO:0007669"/>
    <property type="project" value="UniProtKB-KW"/>
</dbReference>
<dbReference type="AlphaFoldDB" id="A0A285NDI3"/>
<reference evidence="6 7" key="1">
    <citation type="submission" date="2017-09" db="EMBL/GenBank/DDBJ databases">
        <authorList>
            <person name="Ehlers B."/>
            <person name="Leendertz F.H."/>
        </authorList>
    </citation>
    <scope>NUCLEOTIDE SEQUENCE [LARGE SCALE GENOMIC DNA]</scope>
    <source>
        <strain evidence="6 7">DSM 18289</strain>
    </source>
</reference>
<evidence type="ECO:0000259" key="5">
    <source>
        <dbReference type="PROSITE" id="PS50860"/>
    </source>
</evidence>
<protein>
    <submittedName>
        <fullName evidence="6">Misacylated tRNA(Ala) deacylase</fullName>
    </submittedName>
</protein>
<keyword evidence="4" id="KW-0862">Zinc</keyword>
<dbReference type="InterPro" id="IPR018163">
    <property type="entry name" value="Thr/Ala-tRNA-synth_IIc_edit"/>
</dbReference>
<evidence type="ECO:0000256" key="2">
    <source>
        <dbReference type="ARBA" id="ARBA00004496"/>
    </source>
</evidence>
<keyword evidence="7" id="KW-1185">Reference proteome</keyword>
<dbReference type="Pfam" id="PF07973">
    <property type="entry name" value="tRNA_SAD"/>
    <property type="match status" value="1"/>
</dbReference>
<comment type="subcellular location">
    <subcellularLocation>
        <location evidence="2">Cytoplasm</location>
    </subcellularLocation>
</comment>
<accession>A0A285NDI3</accession>
<feature type="domain" description="Alanyl-transfer RNA synthetases family profile" evidence="5">
    <location>
        <begin position="1"/>
        <end position="234"/>
    </location>
</feature>
<dbReference type="PANTHER" id="PTHR43462:SF1">
    <property type="entry name" value="ALANYL-TRNA EDITING PROTEIN AARSD1"/>
    <property type="match status" value="1"/>
</dbReference>
<dbReference type="PANTHER" id="PTHR43462">
    <property type="entry name" value="ALANYL-TRNA EDITING PROTEIN"/>
    <property type="match status" value="1"/>
</dbReference>
<name>A0A285NDI3_9HYPH</name>
<evidence type="ECO:0000256" key="4">
    <source>
        <dbReference type="ARBA" id="ARBA00022833"/>
    </source>
</evidence>
<keyword evidence="3" id="KW-0479">Metal-binding</keyword>
<sequence>MTCEALFRSDSYLTICDAKVTEIREDGAILLDRSIFYPTGGGQPGDCGSLELPNGGKIEIATTRKDRESGDNLHIPAEGQNTDGLKVSDAIVCHLDWSSRYRHMRLHTALHLLSVALPYPVTGGQVGQDEARLDFNIPEPNFTKDDITAKLSEMIEADHGVSESWITDEELDAKPEMVKTMSVQPPRGAGRVRLIQIGDIDLQPCGGTHVSQTAEIGAVEVSKIENKGKQNRRIRIRFSASSDT</sequence>
<dbReference type="GO" id="GO:0002161">
    <property type="term" value="F:aminoacyl-tRNA deacylase activity"/>
    <property type="evidence" value="ECO:0007669"/>
    <property type="project" value="UniProtKB-ARBA"/>
</dbReference>
<evidence type="ECO:0000256" key="3">
    <source>
        <dbReference type="ARBA" id="ARBA00022723"/>
    </source>
</evidence>
<dbReference type="GO" id="GO:0006419">
    <property type="term" value="P:alanyl-tRNA aminoacylation"/>
    <property type="evidence" value="ECO:0007669"/>
    <property type="project" value="InterPro"/>
</dbReference>
<dbReference type="RefSeq" id="WP_097152289.1">
    <property type="nucleotide sequence ID" value="NZ_OBEL01000001.1"/>
</dbReference>
<evidence type="ECO:0000256" key="1">
    <source>
        <dbReference type="ARBA" id="ARBA00001947"/>
    </source>
</evidence>
<dbReference type="OrthoDB" id="9812949at2"/>
<dbReference type="GO" id="GO:0003676">
    <property type="term" value="F:nucleic acid binding"/>
    <property type="evidence" value="ECO:0007669"/>
    <property type="project" value="InterPro"/>
</dbReference>
<dbReference type="Gene3D" id="3.30.980.10">
    <property type="entry name" value="Threonyl-trna Synthetase, Chain A, domain 2"/>
    <property type="match status" value="1"/>
</dbReference>
<dbReference type="InterPro" id="IPR018165">
    <property type="entry name" value="Ala-tRNA-synth_IIc_core"/>
</dbReference>
<dbReference type="InterPro" id="IPR051335">
    <property type="entry name" value="Alanyl-tRNA_Editing_Enzymes"/>
</dbReference>
<dbReference type="SUPFAM" id="SSF50447">
    <property type="entry name" value="Translation proteins"/>
    <property type="match status" value="1"/>
</dbReference>
<comment type="cofactor">
    <cofactor evidence="1">
        <name>Zn(2+)</name>
        <dbReference type="ChEBI" id="CHEBI:29105"/>
    </cofactor>
</comment>